<dbReference type="InterPro" id="IPR036390">
    <property type="entry name" value="WH_DNA-bd_sf"/>
</dbReference>
<dbReference type="InterPro" id="IPR036388">
    <property type="entry name" value="WH-like_DNA-bd_sf"/>
</dbReference>
<dbReference type="PRINTS" id="PR00598">
    <property type="entry name" value="HTHMARR"/>
</dbReference>
<evidence type="ECO:0000256" key="1">
    <source>
        <dbReference type="ARBA" id="ARBA00023015"/>
    </source>
</evidence>
<dbReference type="PROSITE" id="PS50995">
    <property type="entry name" value="HTH_MARR_2"/>
    <property type="match status" value="1"/>
</dbReference>
<keyword evidence="3" id="KW-0804">Transcription</keyword>
<sequence length="145" mass="16875">MKTEGGYLIGRAKFLSGRKLNKLFSEYGLTEFNGEQGKILYYLWKKDGLSSTSISLKTGLAINTLTNMLDKMEKEDLIYRKQSTKDKRKKNVFLTDKGKFLESKSKIVTDKMDEIFYKGFSESEIEMFENMLRKIIVNMEDGYDK</sequence>
<keyword evidence="6" id="KW-1185">Reference proteome</keyword>
<dbReference type="RefSeq" id="WP_007790587.1">
    <property type="nucleotide sequence ID" value="NZ_ADGQ01000066.1"/>
</dbReference>
<feature type="domain" description="HTH marR-type" evidence="4">
    <location>
        <begin position="1"/>
        <end position="137"/>
    </location>
</feature>
<dbReference type="PANTHER" id="PTHR42756">
    <property type="entry name" value="TRANSCRIPTIONAL REGULATOR, MARR"/>
    <property type="match status" value="1"/>
</dbReference>
<dbReference type="GO" id="GO:0003700">
    <property type="term" value="F:DNA-binding transcription factor activity"/>
    <property type="evidence" value="ECO:0007669"/>
    <property type="project" value="InterPro"/>
</dbReference>
<dbReference type="eggNOG" id="COG1846">
    <property type="taxonomic scope" value="Bacteria"/>
</dbReference>
<dbReference type="Gene3D" id="1.10.10.10">
    <property type="entry name" value="Winged helix-like DNA-binding domain superfamily/Winged helix DNA-binding domain"/>
    <property type="match status" value="1"/>
</dbReference>
<protein>
    <submittedName>
        <fullName evidence="5">Transcriptional regulator, MarR family</fullName>
    </submittedName>
</protein>
<organism evidence="5 6">
    <name type="scientific">Peptostreptococcus stomatis DSM 17678</name>
    <dbReference type="NCBI Taxonomy" id="596315"/>
    <lineage>
        <taxon>Bacteria</taxon>
        <taxon>Bacillati</taxon>
        <taxon>Bacillota</taxon>
        <taxon>Clostridia</taxon>
        <taxon>Peptostreptococcales</taxon>
        <taxon>Peptostreptococcaceae</taxon>
        <taxon>Peptostreptococcus</taxon>
    </lineage>
</organism>
<dbReference type="SMART" id="SM00347">
    <property type="entry name" value="HTH_MARR"/>
    <property type="match status" value="1"/>
</dbReference>
<proteinExistence type="predicted"/>
<keyword evidence="2" id="KW-0238">DNA-binding</keyword>
<dbReference type="EMBL" id="ADGQ01000066">
    <property type="protein sequence ID" value="EFM64214.1"/>
    <property type="molecule type" value="Genomic_DNA"/>
</dbReference>
<comment type="caution">
    <text evidence="5">The sequence shown here is derived from an EMBL/GenBank/DDBJ whole genome shotgun (WGS) entry which is preliminary data.</text>
</comment>
<dbReference type="GeneID" id="84801187"/>
<dbReference type="SUPFAM" id="SSF46785">
    <property type="entry name" value="Winged helix' DNA-binding domain"/>
    <property type="match status" value="1"/>
</dbReference>
<dbReference type="STRING" id="596315.HMPREF0634_1351"/>
<reference evidence="5 6" key="1">
    <citation type="submission" date="2010-08" db="EMBL/GenBank/DDBJ databases">
        <authorList>
            <person name="Harkins D.M."/>
            <person name="Madupu R."/>
            <person name="Durkin A.S."/>
            <person name="Torralba M."/>
            <person name="Methe B."/>
            <person name="Sutton G.G."/>
            <person name="Nelson K.E."/>
        </authorList>
    </citation>
    <scope>NUCLEOTIDE SEQUENCE [LARGE SCALE GENOMIC DNA]</scope>
    <source>
        <strain evidence="5 6">DSM 17678</strain>
    </source>
</reference>
<evidence type="ECO:0000256" key="3">
    <source>
        <dbReference type="ARBA" id="ARBA00023163"/>
    </source>
</evidence>
<evidence type="ECO:0000313" key="5">
    <source>
        <dbReference type="EMBL" id="EFM64214.1"/>
    </source>
</evidence>
<dbReference type="Pfam" id="PF01047">
    <property type="entry name" value="MarR"/>
    <property type="match status" value="1"/>
</dbReference>
<evidence type="ECO:0000313" key="6">
    <source>
        <dbReference type="Proteomes" id="UP000003244"/>
    </source>
</evidence>
<dbReference type="InterPro" id="IPR000835">
    <property type="entry name" value="HTH_MarR-typ"/>
</dbReference>
<dbReference type="PROSITE" id="PS01117">
    <property type="entry name" value="HTH_MARR_1"/>
    <property type="match status" value="1"/>
</dbReference>
<accession>E0E4H4</accession>
<dbReference type="Proteomes" id="UP000003244">
    <property type="component" value="Unassembled WGS sequence"/>
</dbReference>
<evidence type="ECO:0000259" key="4">
    <source>
        <dbReference type="PROSITE" id="PS50995"/>
    </source>
</evidence>
<dbReference type="OrthoDB" id="9799663at2"/>
<gene>
    <name evidence="5" type="ORF">HMPREF0634_1351</name>
</gene>
<evidence type="ECO:0000256" key="2">
    <source>
        <dbReference type="ARBA" id="ARBA00023125"/>
    </source>
</evidence>
<name>E0E4H4_9FIRM</name>
<keyword evidence="1" id="KW-0805">Transcription regulation</keyword>
<dbReference type="InterPro" id="IPR023187">
    <property type="entry name" value="Tscrpt_reg_MarR-type_CS"/>
</dbReference>
<dbReference type="GO" id="GO:0003677">
    <property type="term" value="F:DNA binding"/>
    <property type="evidence" value="ECO:0007669"/>
    <property type="project" value="UniProtKB-KW"/>
</dbReference>
<dbReference type="AlphaFoldDB" id="E0E4H4"/>
<dbReference type="PANTHER" id="PTHR42756:SF1">
    <property type="entry name" value="TRANSCRIPTIONAL REPRESSOR OF EMRAB OPERON"/>
    <property type="match status" value="1"/>
</dbReference>